<evidence type="ECO:0000313" key="2">
    <source>
        <dbReference type="EMBL" id="MPL71418.1"/>
    </source>
</evidence>
<feature type="domain" description="Fe/B12 periplasmic-binding" evidence="1">
    <location>
        <begin position="64"/>
        <end position="333"/>
    </location>
</feature>
<dbReference type="AlphaFoldDB" id="A0A644TWQ2"/>
<dbReference type="SUPFAM" id="SSF53807">
    <property type="entry name" value="Helical backbone' metal receptor"/>
    <property type="match status" value="1"/>
</dbReference>
<dbReference type="PANTHER" id="PTHR30535">
    <property type="entry name" value="VITAMIN B12-BINDING PROTEIN"/>
    <property type="match status" value="1"/>
</dbReference>
<reference evidence="2" key="1">
    <citation type="submission" date="2019-08" db="EMBL/GenBank/DDBJ databases">
        <authorList>
            <person name="Kucharzyk K."/>
            <person name="Murdoch R.W."/>
            <person name="Higgins S."/>
            <person name="Loffler F."/>
        </authorList>
    </citation>
    <scope>NUCLEOTIDE SEQUENCE</scope>
</reference>
<dbReference type="Gene3D" id="3.40.50.1980">
    <property type="entry name" value="Nitrogenase molybdenum iron protein domain"/>
    <property type="match status" value="2"/>
</dbReference>
<proteinExistence type="predicted"/>
<dbReference type="InterPro" id="IPR002491">
    <property type="entry name" value="ABC_transptr_periplasmic_BD"/>
</dbReference>
<dbReference type="PROSITE" id="PS50983">
    <property type="entry name" value="FE_B12_PBP"/>
    <property type="match status" value="1"/>
</dbReference>
<evidence type="ECO:0000259" key="1">
    <source>
        <dbReference type="PROSITE" id="PS50983"/>
    </source>
</evidence>
<organism evidence="2">
    <name type="scientific">bioreactor metagenome</name>
    <dbReference type="NCBI Taxonomy" id="1076179"/>
    <lineage>
        <taxon>unclassified sequences</taxon>
        <taxon>metagenomes</taxon>
        <taxon>ecological metagenomes</taxon>
    </lineage>
</organism>
<dbReference type="EMBL" id="VSSQ01000059">
    <property type="protein sequence ID" value="MPL71418.1"/>
    <property type="molecule type" value="Genomic_DNA"/>
</dbReference>
<dbReference type="PROSITE" id="PS51257">
    <property type="entry name" value="PROKAR_LIPOPROTEIN"/>
    <property type="match status" value="1"/>
</dbReference>
<gene>
    <name evidence="2" type="ORF">SDC9_17193</name>
</gene>
<protein>
    <recommendedName>
        <fullName evidence="1">Fe/B12 periplasmic-binding domain-containing protein</fullName>
    </recommendedName>
</protein>
<comment type="caution">
    <text evidence="2">The sequence shown here is derived from an EMBL/GenBank/DDBJ whole genome shotgun (WGS) entry which is preliminary data.</text>
</comment>
<sequence>MLKKMRKNVALLLAAALLLGSLAGCSGTKTAAPAEPSAPAEAFTREIIDMAGNTVTIPAQVNKIAVTSWKGAFGSLALLGQLDKVTVMADTGRYTWLRQAFPQIKDIANYGSFNDVNVEELLSANVDIIISPEQAADANKKMQDLNMPVYVDGVTPPDAKSVLAVAQAEINAMADVTGTKDVADAYYKWQNDLLAEIEKRVATIPEADRKTALVVRTTMDEVFCENISLGYGVVLAGGKLATEGINQYYTKVDPEEIVKWNPDFIFQQIVTSPYGEEMAQFYNNWKKDERYKNLTAVKNGDCYIMPMGIVQWSGDIEFAQGVLLMAKMMYPEVFADMDVKKYAEEFYRQFLGYTMTDADWAVMAPNFAGAKTTGLSK</sequence>
<dbReference type="Pfam" id="PF01497">
    <property type="entry name" value="Peripla_BP_2"/>
    <property type="match status" value="1"/>
</dbReference>
<dbReference type="PANTHER" id="PTHR30535:SF34">
    <property type="entry name" value="MOLYBDATE-BINDING PROTEIN MOLA"/>
    <property type="match status" value="1"/>
</dbReference>
<accession>A0A644TWQ2</accession>
<name>A0A644TWQ2_9ZZZZ</name>
<dbReference type="InterPro" id="IPR050902">
    <property type="entry name" value="ABC_Transporter_SBP"/>
</dbReference>